<dbReference type="EC" id="3.2.1.185" evidence="5"/>
<evidence type="ECO:0000256" key="1">
    <source>
        <dbReference type="SAM" id="MobiDB-lite"/>
    </source>
</evidence>
<reference evidence="5 6" key="1">
    <citation type="submission" date="2019-11" db="EMBL/GenBank/DDBJ databases">
        <authorList>
            <person name="Criscuolo A."/>
        </authorList>
    </citation>
    <scope>NUCLEOTIDE SEQUENCE [LARGE SCALE GENOMIC DNA]</scope>
    <source>
        <strain evidence="5">CIP111667</strain>
    </source>
</reference>
<evidence type="ECO:0000313" key="6">
    <source>
        <dbReference type="Proteomes" id="UP000419743"/>
    </source>
</evidence>
<accession>A0A7M4DHY7</accession>
<feature type="domain" description="Non-reducing end beta-L-arabinofuranosidase-like GH127 middle" evidence="3">
    <location>
        <begin position="448"/>
        <end position="533"/>
    </location>
</feature>
<dbReference type="GO" id="GO:0102478">
    <property type="term" value="F:beta-L-arabinofuranosidase activity"/>
    <property type="evidence" value="ECO:0007669"/>
    <property type="project" value="UniProtKB-EC"/>
</dbReference>
<dbReference type="PANTHER" id="PTHR43465">
    <property type="entry name" value="DUF1680 DOMAIN PROTEIN (AFU_ORTHOLOGUE AFUA_1G08910)"/>
    <property type="match status" value="1"/>
</dbReference>
<evidence type="ECO:0000259" key="3">
    <source>
        <dbReference type="Pfam" id="PF20736"/>
    </source>
</evidence>
<dbReference type="Pfam" id="PF20736">
    <property type="entry name" value="Glyco_hydro127M"/>
    <property type="match status" value="1"/>
</dbReference>
<dbReference type="PANTHER" id="PTHR43465:SF1">
    <property type="entry name" value="NON-REDUCING END BETA-L-ARABINOFURANOSIDASE"/>
    <property type="match status" value="1"/>
</dbReference>
<dbReference type="InterPro" id="IPR012878">
    <property type="entry name" value="Beta-AFase-like_GH127_cat"/>
</dbReference>
<dbReference type="AlphaFoldDB" id="A0A7M4DHY7"/>
<evidence type="ECO:0000259" key="4">
    <source>
        <dbReference type="Pfam" id="PF20737"/>
    </source>
</evidence>
<name>A0A7M4DHY7_9MICO</name>
<dbReference type="InterPro" id="IPR049049">
    <property type="entry name" value="Beta-AFase-like_GH127_C"/>
</dbReference>
<evidence type="ECO:0000259" key="2">
    <source>
        <dbReference type="Pfam" id="PF07944"/>
    </source>
</evidence>
<protein>
    <submittedName>
        <fullName evidence="5">Non-reducing end beta-L-arabinofuranosidase</fullName>
        <ecNumber evidence="5">3.2.1.185</ecNumber>
    </submittedName>
</protein>
<sequence length="660" mass="71892">MLTDTTASPHAVMTSLPPSSVTLDAHGPLGRLRANTLEVTIPSMGDLMFDPQIAHAVENFKIAAGRAQGEHHAAPFMDGDLYKWLEAAVVAEPDAPGLADRVAQAAEAIVAAQRPDGYVHTRTIIAANRGEDVAPLTDRLQFETYNLGHLMTLGCLHKRLTGSDTYYAAALGAAEFLRHAAQERPEALADCNICPSHYMGTIEIYRSTGDARYLDLARRLLELHGDKGSAGGDDNQDVYPVQSQHVATGHAVRANYLFAGMTDYALETGDPAFREAVEALWDDVVSAKLYLTGGCGAVYDGASPDAGQDYSTITKTHQAYGRPFQLPQTTAYNESCATLGFVLWSWRMLALTGEAKYADEIERVLFNSLPAMIGAEGSSYFYTNPMRAVRDLPFQMRRAGDPERTTPPASDHRLRQEYMTNCFCCPPNIARVIAELPYYVYSRSTDALWVHQFLPGTVNLTIGDVPVEVTQTTRYPSEGTVRIRVRAQAPVRATVRVRVPGWAPETAVSVAGEATSAVESGYAVIDRTWSDEEILVEIPLRVRTMVAHHFVEEATNQVAIMRGPVVYCVESADLPDGVGVESVHVPAGAHWSAADGAGIFTDYVTLHTDAVRIPSPVPAGSLYGELREEAPVPLPLALVPYARWANRGPGEMSVWLPRLR</sequence>
<dbReference type="RefSeq" id="WP_156740549.1">
    <property type="nucleotide sequence ID" value="NZ_CACRYJ010000024.1"/>
</dbReference>
<feature type="domain" description="Non-reducing end beta-L-arabinofuranosidase-like GH127 catalytic" evidence="2">
    <location>
        <begin position="21"/>
        <end position="436"/>
    </location>
</feature>
<keyword evidence="5" id="KW-0326">Glycosidase</keyword>
<dbReference type="GO" id="GO:0005975">
    <property type="term" value="P:carbohydrate metabolic process"/>
    <property type="evidence" value="ECO:0007669"/>
    <property type="project" value="InterPro"/>
</dbReference>
<dbReference type="InterPro" id="IPR049174">
    <property type="entry name" value="Beta-AFase-like"/>
</dbReference>
<organism evidence="5 6">
    <name type="scientific">Occultella aeris</name>
    <dbReference type="NCBI Taxonomy" id="2761496"/>
    <lineage>
        <taxon>Bacteria</taxon>
        <taxon>Bacillati</taxon>
        <taxon>Actinomycetota</taxon>
        <taxon>Actinomycetes</taxon>
        <taxon>Micrococcales</taxon>
        <taxon>Ruaniaceae</taxon>
        <taxon>Occultella</taxon>
    </lineage>
</organism>
<dbReference type="InterPro" id="IPR008928">
    <property type="entry name" value="6-hairpin_glycosidase_sf"/>
</dbReference>
<feature type="region of interest" description="Disordered" evidence="1">
    <location>
        <begin position="1"/>
        <end position="20"/>
    </location>
</feature>
<keyword evidence="5" id="KW-0378">Hydrolase</keyword>
<comment type="caution">
    <text evidence="5">The sequence shown here is derived from an EMBL/GenBank/DDBJ whole genome shotgun (WGS) entry which is preliminary data.</text>
</comment>
<dbReference type="SUPFAM" id="SSF48208">
    <property type="entry name" value="Six-hairpin glycosidases"/>
    <property type="match status" value="1"/>
</dbReference>
<dbReference type="EMBL" id="CACRYJ010000024">
    <property type="protein sequence ID" value="VZO36534.1"/>
    <property type="molecule type" value="Genomic_DNA"/>
</dbReference>
<evidence type="ECO:0000313" key="5">
    <source>
        <dbReference type="EMBL" id="VZO36534.1"/>
    </source>
</evidence>
<dbReference type="Proteomes" id="UP000419743">
    <property type="component" value="Unassembled WGS sequence"/>
</dbReference>
<gene>
    <name evidence="5" type="primary">hypBA1_4</name>
    <name evidence="5" type="ORF">HALOF300_01738</name>
</gene>
<dbReference type="Pfam" id="PF20737">
    <property type="entry name" value="Glyco_hydro127C"/>
    <property type="match status" value="1"/>
</dbReference>
<dbReference type="InterPro" id="IPR049046">
    <property type="entry name" value="Beta-AFase-like_GH127_middle"/>
</dbReference>
<dbReference type="Pfam" id="PF07944">
    <property type="entry name" value="Beta-AFase-like_GH127_cat"/>
    <property type="match status" value="1"/>
</dbReference>
<proteinExistence type="predicted"/>
<keyword evidence="6" id="KW-1185">Reference proteome</keyword>
<feature type="domain" description="Non-reducing end beta-L-arabinofuranosidase-like GH127 C-terminal" evidence="4">
    <location>
        <begin position="542"/>
        <end position="657"/>
    </location>
</feature>